<reference evidence="1 2" key="1">
    <citation type="submission" date="2018-10" db="EMBL/GenBank/DDBJ databases">
        <title>Natronolimnobius sp. XQ-INN 246 isolated from Inner Mongolia Autonomous Region of China.</title>
        <authorList>
            <person name="Xue Q."/>
        </authorList>
    </citation>
    <scope>NUCLEOTIDE SEQUENCE [LARGE SCALE GENOMIC DNA]</scope>
    <source>
        <strain evidence="1 2">XQ-INN 246</strain>
    </source>
</reference>
<dbReference type="EMBL" id="RBZW01000032">
    <property type="protein sequence ID" value="THE64521.1"/>
    <property type="molecule type" value="Genomic_DNA"/>
</dbReference>
<evidence type="ECO:0000313" key="2">
    <source>
        <dbReference type="Proteomes" id="UP000318864"/>
    </source>
</evidence>
<evidence type="ECO:0000313" key="1">
    <source>
        <dbReference type="EMBL" id="THE64521.1"/>
    </source>
</evidence>
<protein>
    <submittedName>
        <fullName evidence="1">Uncharacterized protein</fullName>
    </submittedName>
</protein>
<organism evidence="1 2">
    <name type="scientific">Salinadaptatus halalkaliphilus</name>
    <dbReference type="NCBI Taxonomy" id="2419781"/>
    <lineage>
        <taxon>Archaea</taxon>
        <taxon>Methanobacteriati</taxon>
        <taxon>Methanobacteriota</taxon>
        <taxon>Stenosarchaea group</taxon>
        <taxon>Halobacteria</taxon>
        <taxon>Halobacteriales</taxon>
        <taxon>Natrialbaceae</taxon>
        <taxon>Salinadaptatus</taxon>
    </lineage>
</organism>
<proteinExistence type="predicted"/>
<gene>
    <name evidence="1" type="ORF">D8Y22_12825</name>
</gene>
<dbReference type="AlphaFoldDB" id="A0A4S3TKB1"/>
<comment type="caution">
    <text evidence="1">The sequence shown here is derived from an EMBL/GenBank/DDBJ whole genome shotgun (WGS) entry which is preliminary data.</text>
</comment>
<keyword evidence="2" id="KW-1185">Reference proteome</keyword>
<dbReference type="Proteomes" id="UP000318864">
    <property type="component" value="Unassembled WGS sequence"/>
</dbReference>
<accession>A0A4S3TKB1</accession>
<sequence>MTVNDPDTLVSPIDLARTYQGEAYDDPWTAVEDYQRVLEYTGRNPNASAGKVAASLDLPRGRVRPWIDDGAIPHPVRGIQTAEGHGWIPLTEASDVFDPFNRLVAWALAQGTIKADTYSPYYRVDGDDDRDRLEHLLDALGVESMEHRTDDAHRSTERTVRDDGAVLGRLLTCLEAPTDDERPTSVPTYLGTVSVERRRAFARTYLDLRSEYWGFTDRWVIEHQNRTDAYRKSLAHFFSWLGADTEIHEDSISIDKEFVAGLGIEV</sequence>
<name>A0A4S3TKB1_9EURY</name>